<dbReference type="Proteomes" id="UP000824219">
    <property type="component" value="Linkage Group LG05"/>
</dbReference>
<comment type="caution">
    <text evidence="1">The sequence shown here is derived from an EMBL/GenBank/DDBJ whole genome shotgun (WGS) entry which is preliminary data.</text>
</comment>
<gene>
    <name evidence="1" type="ORF">KOW79_004515</name>
</gene>
<name>A0A9D3P113_9TELE</name>
<reference evidence="1 2" key="1">
    <citation type="submission" date="2021-06" db="EMBL/GenBank/DDBJ databases">
        <title>Chromosome-level genome assembly of the red-tail catfish (Hemibagrus wyckioides).</title>
        <authorList>
            <person name="Shao F."/>
        </authorList>
    </citation>
    <scope>NUCLEOTIDE SEQUENCE [LARGE SCALE GENOMIC DNA]</scope>
    <source>
        <strain evidence="1">EC202008001</strain>
        <tissue evidence="1">Blood</tissue>
    </source>
</reference>
<accession>A0A9D3P113</accession>
<organism evidence="1 2">
    <name type="scientific">Hemibagrus wyckioides</name>
    <dbReference type="NCBI Taxonomy" id="337641"/>
    <lineage>
        <taxon>Eukaryota</taxon>
        <taxon>Metazoa</taxon>
        <taxon>Chordata</taxon>
        <taxon>Craniata</taxon>
        <taxon>Vertebrata</taxon>
        <taxon>Euteleostomi</taxon>
        <taxon>Actinopterygii</taxon>
        <taxon>Neopterygii</taxon>
        <taxon>Teleostei</taxon>
        <taxon>Ostariophysi</taxon>
        <taxon>Siluriformes</taxon>
        <taxon>Bagridae</taxon>
        <taxon>Hemibagrus</taxon>
    </lineage>
</organism>
<dbReference type="EMBL" id="JAHKSW010000005">
    <property type="protein sequence ID" value="KAG7332681.1"/>
    <property type="molecule type" value="Genomic_DNA"/>
</dbReference>
<sequence length="93" mass="9788">MSDTPLPFCQEASPAEEAMPAAIVRMSSALASTLLLRGFQGCAMLRGLECNPVLDPGSRSALPAHTLPLVTARAFCEKTHTNTNTPPPASQHS</sequence>
<keyword evidence="2" id="KW-1185">Reference proteome</keyword>
<evidence type="ECO:0000313" key="2">
    <source>
        <dbReference type="Proteomes" id="UP000824219"/>
    </source>
</evidence>
<dbReference type="AlphaFoldDB" id="A0A9D3P113"/>
<proteinExistence type="predicted"/>
<evidence type="ECO:0000313" key="1">
    <source>
        <dbReference type="EMBL" id="KAG7332681.1"/>
    </source>
</evidence>
<protein>
    <submittedName>
        <fullName evidence="1">Uncharacterized protein</fullName>
    </submittedName>
</protein>